<sequence length="353" mass="40124">MMQQPFKFALFCIAGCLALVLILYAFADKPNSNMNGFTRRIPPVTAILRNSLVLKYPAYYIAGYSNRHIYLGNYSASLHLLAVNQNLEDAQELTLKISPEERYAWKLARVMVDSPAVYMAEGNSPALYRGKLDDLIMTRFLPQSCFFNMLQNISTTSFISRSIHIDSLGNRQNILAKVKTDTPYVKLGEGIITKQVDGIFCTDGTLDYDKQTGKLVYLYHYRNEFVTLDTNLHTIYTGHTLDTNARAKIQVANMSTGISKFSAPPTYVNSRGRIADNRIYILSSLLADNEDRKARQHNEIIDVFSLDNGKYIYTLYIPLKGEDRITDFIIKGDQLFALHDQTLNVYSIQFLLQ</sequence>
<evidence type="ECO:0000313" key="1">
    <source>
        <dbReference type="EMBL" id="MVT41979.1"/>
    </source>
</evidence>
<reference evidence="1 2" key="1">
    <citation type="submission" date="2019-12" db="EMBL/GenBank/DDBJ databases">
        <title>The draft genomic sequence of strain Chitinophaga oryziterrae JCM 16595.</title>
        <authorList>
            <person name="Zhang X."/>
        </authorList>
    </citation>
    <scope>NUCLEOTIDE SEQUENCE [LARGE SCALE GENOMIC DNA]</scope>
    <source>
        <strain evidence="1 2">JCM 16595</strain>
    </source>
</reference>
<keyword evidence="2" id="KW-1185">Reference proteome</keyword>
<dbReference type="OrthoDB" id="673785at2"/>
<dbReference type="AlphaFoldDB" id="A0A6N8JCI8"/>
<protein>
    <submittedName>
        <fullName evidence="1">Uncharacterized protein</fullName>
    </submittedName>
</protein>
<proteinExistence type="predicted"/>
<evidence type="ECO:0000313" key="2">
    <source>
        <dbReference type="Proteomes" id="UP000468388"/>
    </source>
</evidence>
<dbReference type="Proteomes" id="UP000468388">
    <property type="component" value="Unassembled WGS sequence"/>
</dbReference>
<accession>A0A6N8JCI8</accession>
<dbReference type="RefSeq" id="WP_157300615.1">
    <property type="nucleotide sequence ID" value="NZ_BAAAZB010000005.1"/>
</dbReference>
<dbReference type="EMBL" id="WRXO01000004">
    <property type="protein sequence ID" value="MVT41979.1"/>
    <property type="molecule type" value="Genomic_DNA"/>
</dbReference>
<name>A0A6N8JCI8_9BACT</name>
<gene>
    <name evidence="1" type="ORF">GO495_15415</name>
</gene>
<comment type="caution">
    <text evidence="1">The sequence shown here is derived from an EMBL/GenBank/DDBJ whole genome shotgun (WGS) entry which is preliminary data.</text>
</comment>
<organism evidence="1 2">
    <name type="scientific">Chitinophaga oryziterrae</name>
    <dbReference type="NCBI Taxonomy" id="1031224"/>
    <lineage>
        <taxon>Bacteria</taxon>
        <taxon>Pseudomonadati</taxon>
        <taxon>Bacteroidota</taxon>
        <taxon>Chitinophagia</taxon>
        <taxon>Chitinophagales</taxon>
        <taxon>Chitinophagaceae</taxon>
        <taxon>Chitinophaga</taxon>
    </lineage>
</organism>